<keyword evidence="2" id="KW-1185">Reference proteome</keyword>
<dbReference type="AlphaFoldDB" id="A0A0C9YXW9"/>
<evidence type="ECO:0000313" key="2">
    <source>
        <dbReference type="Proteomes" id="UP000054018"/>
    </source>
</evidence>
<evidence type="ECO:0000313" key="1">
    <source>
        <dbReference type="EMBL" id="KIK21616.1"/>
    </source>
</evidence>
<organism evidence="1 2">
    <name type="scientific">Pisolithus microcarpus 441</name>
    <dbReference type="NCBI Taxonomy" id="765257"/>
    <lineage>
        <taxon>Eukaryota</taxon>
        <taxon>Fungi</taxon>
        <taxon>Dikarya</taxon>
        <taxon>Basidiomycota</taxon>
        <taxon>Agaricomycotina</taxon>
        <taxon>Agaricomycetes</taxon>
        <taxon>Agaricomycetidae</taxon>
        <taxon>Boletales</taxon>
        <taxon>Sclerodermatineae</taxon>
        <taxon>Pisolithaceae</taxon>
        <taxon>Pisolithus</taxon>
    </lineage>
</organism>
<accession>A0A0C9YXW9</accession>
<sequence length="152" mass="16435">MVPALFQTTQRNSAPLIAAHVPRQMRTVAEGSIDVMCPSDEDDDCSTESHHGFPPSCIPRLTPALSQTQNDLLLTISSSHRHALLLYYLPVYASGSRSCTCHLCCKWMICVASSLLALAPVLPKQRLLTRPTCKGALLGLLAASTALSEMVM</sequence>
<reference evidence="1 2" key="1">
    <citation type="submission" date="2014-04" db="EMBL/GenBank/DDBJ databases">
        <authorList>
            <consortium name="DOE Joint Genome Institute"/>
            <person name="Kuo A."/>
            <person name="Kohler A."/>
            <person name="Costa M.D."/>
            <person name="Nagy L.G."/>
            <person name="Floudas D."/>
            <person name="Copeland A."/>
            <person name="Barry K.W."/>
            <person name="Cichocki N."/>
            <person name="Veneault-Fourrey C."/>
            <person name="LaButti K."/>
            <person name="Lindquist E.A."/>
            <person name="Lipzen A."/>
            <person name="Lundell T."/>
            <person name="Morin E."/>
            <person name="Murat C."/>
            <person name="Sun H."/>
            <person name="Tunlid A."/>
            <person name="Henrissat B."/>
            <person name="Grigoriev I.V."/>
            <person name="Hibbett D.S."/>
            <person name="Martin F."/>
            <person name="Nordberg H.P."/>
            <person name="Cantor M.N."/>
            <person name="Hua S.X."/>
        </authorList>
    </citation>
    <scope>NUCLEOTIDE SEQUENCE [LARGE SCALE GENOMIC DNA]</scope>
    <source>
        <strain evidence="1 2">441</strain>
    </source>
</reference>
<dbReference type="HOGENOM" id="CLU_1723114_0_0_1"/>
<proteinExistence type="predicted"/>
<name>A0A0C9YXW9_9AGAM</name>
<reference evidence="2" key="2">
    <citation type="submission" date="2015-01" db="EMBL/GenBank/DDBJ databases">
        <title>Evolutionary Origins and Diversification of the Mycorrhizal Mutualists.</title>
        <authorList>
            <consortium name="DOE Joint Genome Institute"/>
            <consortium name="Mycorrhizal Genomics Consortium"/>
            <person name="Kohler A."/>
            <person name="Kuo A."/>
            <person name="Nagy L.G."/>
            <person name="Floudas D."/>
            <person name="Copeland A."/>
            <person name="Barry K.W."/>
            <person name="Cichocki N."/>
            <person name="Veneault-Fourrey C."/>
            <person name="LaButti K."/>
            <person name="Lindquist E.A."/>
            <person name="Lipzen A."/>
            <person name="Lundell T."/>
            <person name="Morin E."/>
            <person name="Murat C."/>
            <person name="Riley R."/>
            <person name="Ohm R."/>
            <person name="Sun H."/>
            <person name="Tunlid A."/>
            <person name="Henrissat B."/>
            <person name="Grigoriev I.V."/>
            <person name="Hibbett D.S."/>
            <person name="Martin F."/>
        </authorList>
    </citation>
    <scope>NUCLEOTIDE SEQUENCE [LARGE SCALE GENOMIC DNA]</scope>
    <source>
        <strain evidence="2">441</strain>
    </source>
</reference>
<dbReference type="Proteomes" id="UP000054018">
    <property type="component" value="Unassembled WGS sequence"/>
</dbReference>
<protein>
    <submittedName>
        <fullName evidence="1">Uncharacterized protein</fullName>
    </submittedName>
</protein>
<gene>
    <name evidence="1" type="ORF">PISMIDRAFT_537502</name>
</gene>
<dbReference type="EMBL" id="KN833749">
    <property type="protein sequence ID" value="KIK21616.1"/>
    <property type="molecule type" value="Genomic_DNA"/>
</dbReference>